<organism evidence="2 3">
    <name type="scientific">Phycicoccus sonneratiae</name>
    <dbReference type="NCBI Taxonomy" id="2807628"/>
    <lineage>
        <taxon>Bacteria</taxon>
        <taxon>Bacillati</taxon>
        <taxon>Actinomycetota</taxon>
        <taxon>Actinomycetes</taxon>
        <taxon>Micrococcales</taxon>
        <taxon>Intrasporangiaceae</taxon>
        <taxon>Phycicoccus</taxon>
    </lineage>
</organism>
<dbReference type="InterPro" id="IPR009671">
    <property type="entry name" value="RraB_dom"/>
</dbReference>
<comment type="caution">
    <text evidence="2">The sequence shown here is derived from an EMBL/GenBank/DDBJ whole genome shotgun (WGS) entry which is preliminary data.</text>
</comment>
<dbReference type="RefSeq" id="WP_204132264.1">
    <property type="nucleotide sequence ID" value="NZ_JAFDVD010000017.1"/>
</dbReference>
<evidence type="ECO:0000313" key="3">
    <source>
        <dbReference type="Proteomes" id="UP001430172"/>
    </source>
</evidence>
<dbReference type="Proteomes" id="UP001430172">
    <property type="component" value="Unassembled WGS sequence"/>
</dbReference>
<accession>A0ABS2CPH3</accession>
<evidence type="ECO:0000313" key="2">
    <source>
        <dbReference type="EMBL" id="MBM6401793.1"/>
    </source>
</evidence>
<dbReference type="Pfam" id="PF06877">
    <property type="entry name" value="RraB"/>
    <property type="match status" value="1"/>
</dbReference>
<evidence type="ECO:0000259" key="1">
    <source>
        <dbReference type="Pfam" id="PF06877"/>
    </source>
</evidence>
<reference evidence="2" key="1">
    <citation type="submission" date="2021-02" db="EMBL/GenBank/DDBJ databases">
        <title>Phycicoccus sp. MQZ13P-5T, whole genome shotgun sequence.</title>
        <authorList>
            <person name="Tuo L."/>
        </authorList>
    </citation>
    <scope>NUCLEOTIDE SEQUENCE</scope>
    <source>
        <strain evidence="2">MQZ13P-5</strain>
    </source>
</reference>
<feature type="domain" description="Regulator of ribonuclease activity B" evidence="1">
    <location>
        <begin position="2"/>
        <end position="83"/>
    </location>
</feature>
<proteinExistence type="predicted"/>
<protein>
    <submittedName>
        <fullName evidence="2">Ribonuclease E inhibitor RraB</fullName>
    </submittedName>
</protein>
<dbReference type="EMBL" id="JAFDVD010000017">
    <property type="protein sequence ID" value="MBM6401793.1"/>
    <property type="molecule type" value="Genomic_DNA"/>
</dbReference>
<name>A0ABS2CPH3_9MICO</name>
<keyword evidence="3" id="KW-1185">Reference proteome</keyword>
<sequence length="88" mass="10001">MTEHLIVFPDRETAEDVADGLREDGFDDVRVVREALAREDDAEDHEWGVYVREENVVDESRPVAQGLRDRFAALAEERGGWYDPDPAG</sequence>
<gene>
    <name evidence="2" type="ORF">JQN70_15460</name>
</gene>